<evidence type="ECO:0000313" key="1">
    <source>
        <dbReference type="EMBL" id="KKM16726.1"/>
    </source>
</evidence>
<proteinExistence type="predicted"/>
<dbReference type="EMBL" id="LAZR01014610">
    <property type="protein sequence ID" value="KKM16726.1"/>
    <property type="molecule type" value="Genomic_DNA"/>
</dbReference>
<comment type="caution">
    <text evidence="2">The sequence shown here is derived from an EMBL/GenBank/DDBJ whole genome shotgun (WGS) entry which is preliminary data.</text>
</comment>
<evidence type="ECO:0000313" key="2">
    <source>
        <dbReference type="EMBL" id="KKM58496.1"/>
    </source>
</evidence>
<dbReference type="AlphaFoldDB" id="A0A0F9IQT1"/>
<dbReference type="EMBL" id="LAZR01011817">
    <property type="protein sequence ID" value="KKM58496.1"/>
    <property type="molecule type" value="Genomic_DNA"/>
</dbReference>
<accession>A0A0F9IQT1</accession>
<organism evidence="2">
    <name type="scientific">marine sediment metagenome</name>
    <dbReference type="NCBI Taxonomy" id="412755"/>
    <lineage>
        <taxon>unclassified sequences</taxon>
        <taxon>metagenomes</taxon>
        <taxon>ecological metagenomes</taxon>
    </lineage>
</organism>
<gene>
    <name evidence="2" type="ORF">LCGC14_1549240</name>
    <name evidence="1" type="ORF">LCGC14_1682890</name>
</gene>
<protein>
    <submittedName>
        <fullName evidence="2">Uncharacterized protein</fullName>
    </submittedName>
</protein>
<name>A0A0F9IQT1_9ZZZZ</name>
<sequence>MKRLIETWADLLAPYQPIQYKKIVPKYCGNCNTDLQVKDVLKNLCRFCYSGV</sequence>
<reference evidence="2" key="1">
    <citation type="journal article" date="2015" name="Nature">
        <title>Complex archaea that bridge the gap between prokaryotes and eukaryotes.</title>
        <authorList>
            <person name="Spang A."/>
            <person name="Saw J.H."/>
            <person name="Jorgensen S.L."/>
            <person name="Zaremba-Niedzwiedzka K."/>
            <person name="Martijn J."/>
            <person name="Lind A.E."/>
            <person name="van Eijk R."/>
            <person name="Schleper C."/>
            <person name="Guy L."/>
            <person name="Ettema T.J."/>
        </authorList>
    </citation>
    <scope>NUCLEOTIDE SEQUENCE</scope>
</reference>